<gene>
    <name evidence="1" type="ORF">BEOMFINI_00013</name>
</gene>
<protein>
    <submittedName>
        <fullName evidence="1">Uncharacterized protein</fullName>
    </submittedName>
</protein>
<evidence type="ECO:0000313" key="1">
    <source>
        <dbReference type="EMBL" id="QNO48774.1"/>
    </source>
</evidence>
<dbReference type="AlphaFoldDB" id="A0A7G9YL90"/>
<proteinExistence type="predicted"/>
<dbReference type="EMBL" id="MT631361">
    <property type="protein sequence ID" value="QNO48774.1"/>
    <property type="molecule type" value="Genomic_DNA"/>
</dbReference>
<organism evidence="1">
    <name type="scientific">Candidatus Methanogaster sp. ANME-2c ERB4</name>
    <dbReference type="NCBI Taxonomy" id="2759911"/>
    <lineage>
        <taxon>Archaea</taxon>
        <taxon>Methanobacteriati</taxon>
        <taxon>Methanobacteriota</taxon>
        <taxon>Stenosarchaea group</taxon>
        <taxon>Methanomicrobia</taxon>
        <taxon>Methanosarcinales</taxon>
        <taxon>ANME-2 cluster</taxon>
        <taxon>Candidatus Methanogasteraceae</taxon>
        <taxon>Candidatus Methanogaster</taxon>
    </lineage>
</organism>
<reference evidence="1" key="1">
    <citation type="submission" date="2020-06" db="EMBL/GenBank/DDBJ databases">
        <title>Unique genomic features of the anaerobic methanotrophic archaea.</title>
        <authorList>
            <person name="Chadwick G.L."/>
            <person name="Skennerton C.T."/>
            <person name="Laso-Perez R."/>
            <person name="Leu A.O."/>
            <person name="Speth D.R."/>
            <person name="Yu H."/>
            <person name="Morgan-Lang C."/>
            <person name="Hatzenpichler R."/>
            <person name="Goudeau D."/>
            <person name="Malmstrom R."/>
            <person name="Brazelton W.J."/>
            <person name="Woyke T."/>
            <person name="Hallam S.J."/>
            <person name="Tyson G.W."/>
            <person name="Wegener G."/>
            <person name="Boetius A."/>
            <person name="Orphan V."/>
        </authorList>
    </citation>
    <scope>NUCLEOTIDE SEQUENCE</scope>
</reference>
<name>A0A7G9YL90_9EURY</name>
<accession>A0A7G9YL90</accession>
<sequence>MVTLKSAATWKKDESLVVRLCMHLFTLEWLNASVTLRGIEYRFGSNAQRIDTLSVQKILYSPETFDLYTHLLRMGRRNKVIKLTEKKIRYIIRAKTKNDSTKNIAQDMKLSESTVKRVWMHWIKHHEPIPIKKFGRKKKEVDEGSEELILKVHEEQKLGNVLI</sequence>